<dbReference type="Proteomes" id="UP001167796">
    <property type="component" value="Unassembled WGS sequence"/>
</dbReference>
<dbReference type="Gene3D" id="3.40.1580.10">
    <property type="entry name" value="SMI1/KNR4-like"/>
    <property type="match status" value="1"/>
</dbReference>
<dbReference type="SUPFAM" id="SSF160631">
    <property type="entry name" value="SMI1/KNR4-like"/>
    <property type="match status" value="1"/>
</dbReference>
<dbReference type="Pfam" id="PF09346">
    <property type="entry name" value="SMI1_KNR4"/>
    <property type="match status" value="1"/>
</dbReference>
<proteinExistence type="predicted"/>
<dbReference type="InterPro" id="IPR037883">
    <property type="entry name" value="Knr4/Smi1-like_sf"/>
</dbReference>
<keyword evidence="3" id="KW-1185">Reference proteome</keyword>
<feature type="domain" description="Knr4/Smi1-like" evidence="1">
    <location>
        <begin position="46"/>
        <end position="165"/>
    </location>
</feature>
<organism evidence="2 3">
    <name type="scientific">Hymenobacter mellowenesis</name>
    <dbReference type="NCBI Taxonomy" id="3063995"/>
    <lineage>
        <taxon>Bacteria</taxon>
        <taxon>Pseudomonadati</taxon>
        <taxon>Bacteroidota</taxon>
        <taxon>Cytophagia</taxon>
        <taxon>Cytophagales</taxon>
        <taxon>Hymenobacteraceae</taxon>
        <taxon>Hymenobacter</taxon>
    </lineage>
</organism>
<sequence length="175" mass="19705">MDRCLQWMMSHQLNSIPLPVHPAMADSHPCPYAEDGYESWLPIPSTVTNAALDSLEAAIHYPLPADYRRFLQHKHFYDLLLGGAEFFPHPVDEWQQLLRQEMLANWPDALRAGCIPFANYGGAGDILCFYTGPNQATADYPVVFYDHEDGRAQPFSPSFAALLPQLLAETPARDM</sequence>
<name>A0ABT9A6G9_9BACT</name>
<evidence type="ECO:0000259" key="1">
    <source>
        <dbReference type="SMART" id="SM00860"/>
    </source>
</evidence>
<evidence type="ECO:0000313" key="3">
    <source>
        <dbReference type="Proteomes" id="UP001167796"/>
    </source>
</evidence>
<reference evidence="2" key="1">
    <citation type="submission" date="2023-07" db="EMBL/GenBank/DDBJ databases">
        <authorList>
            <person name="Kim M.K."/>
        </authorList>
    </citation>
    <scope>NUCLEOTIDE SEQUENCE</scope>
    <source>
        <strain evidence="2">M29</strain>
    </source>
</reference>
<dbReference type="RefSeq" id="WP_305010094.1">
    <property type="nucleotide sequence ID" value="NZ_JAUQSX010000001.1"/>
</dbReference>
<accession>A0ABT9A6G9</accession>
<dbReference type="InterPro" id="IPR018958">
    <property type="entry name" value="Knr4/Smi1-like_dom"/>
</dbReference>
<evidence type="ECO:0000313" key="2">
    <source>
        <dbReference type="EMBL" id="MDO7845409.1"/>
    </source>
</evidence>
<dbReference type="EMBL" id="JAUQSX010000001">
    <property type="protein sequence ID" value="MDO7845409.1"/>
    <property type="molecule type" value="Genomic_DNA"/>
</dbReference>
<protein>
    <submittedName>
        <fullName evidence="2">SMI1/KNR4 family protein</fullName>
    </submittedName>
</protein>
<comment type="caution">
    <text evidence="2">The sequence shown here is derived from an EMBL/GenBank/DDBJ whole genome shotgun (WGS) entry which is preliminary data.</text>
</comment>
<gene>
    <name evidence="2" type="ORF">Q5H92_03500</name>
</gene>
<dbReference type="SMART" id="SM00860">
    <property type="entry name" value="SMI1_KNR4"/>
    <property type="match status" value="1"/>
</dbReference>